<keyword evidence="5" id="KW-1185">Reference proteome</keyword>
<protein>
    <submittedName>
        <fullName evidence="4">40S ribosomal protein S10-1</fullName>
    </submittedName>
</protein>
<dbReference type="Proteomes" id="UP001163823">
    <property type="component" value="Chromosome 13"/>
</dbReference>
<accession>A0AAD7KT24</accession>
<dbReference type="GO" id="GO:0005840">
    <property type="term" value="C:ribosome"/>
    <property type="evidence" value="ECO:0007669"/>
    <property type="project" value="UniProtKB-KW"/>
</dbReference>
<dbReference type="InterPro" id="IPR021139">
    <property type="entry name" value="NYN"/>
</dbReference>
<feature type="domain" description="Plectin/eS10 N-terminal" evidence="3">
    <location>
        <begin position="1"/>
        <end position="49"/>
    </location>
</feature>
<proteinExistence type="predicted"/>
<feature type="region of interest" description="Disordered" evidence="1">
    <location>
        <begin position="48"/>
        <end position="106"/>
    </location>
</feature>
<dbReference type="InterPro" id="IPR005326">
    <property type="entry name" value="Plectin_eS10_N"/>
</dbReference>
<dbReference type="AlphaFoldDB" id="A0AAD7KT24"/>
<keyword evidence="4" id="KW-0687">Ribonucleoprotein</keyword>
<dbReference type="EMBL" id="JARAOO010000013">
    <property type="protein sequence ID" value="KAJ7945292.1"/>
    <property type="molecule type" value="Genomic_DNA"/>
</dbReference>
<sequence length="318" mass="35332">MQSFKSREYVRETFAWMHYYWFLTNDGIEFLRTYLNLPSEIVPATLKKNAKGPTRPMGGPPGDHPRGPPWFEGGSRFGDRDGYHAGPRRPPGEFGGDKGGARQTSNHHLGVSRFSTSSHCQSYSRMPEEDSRNVRVSVWWDFENCQLPAGVNVFKITNAITAAVRANGIKGAVQITAFGNVMKLSKAYQEGLSSTGINLTHIPNGGKSSADRSLLVHLMCWVSQNPPPAHLFLISGDRDFAGVLHRLRMNNYNILLASPESAPDALCCAASIMWHWNALVRGENLTGKHYNNPPDGPFFSWYGHDKVTLEDPFAARGQ</sequence>
<gene>
    <name evidence="4" type="ORF">O6P43_030375</name>
</gene>
<evidence type="ECO:0000313" key="5">
    <source>
        <dbReference type="Proteomes" id="UP001163823"/>
    </source>
</evidence>
<dbReference type="GO" id="GO:0004540">
    <property type="term" value="F:RNA nuclease activity"/>
    <property type="evidence" value="ECO:0007669"/>
    <property type="project" value="InterPro"/>
</dbReference>
<dbReference type="PANTHER" id="PTHR14379">
    <property type="entry name" value="LIMKAIN B LKAP"/>
    <property type="match status" value="1"/>
</dbReference>
<dbReference type="GO" id="GO:0005777">
    <property type="term" value="C:peroxisome"/>
    <property type="evidence" value="ECO:0007669"/>
    <property type="project" value="InterPro"/>
</dbReference>
<dbReference type="InterPro" id="IPR036388">
    <property type="entry name" value="WH-like_DNA-bd_sf"/>
</dbReference>
<dbReference type="CDD" id="cd10910">
    <property type="entry name" value="PIN_limkain_b1_N_like"/>
    <property type="match status" value="1"/>
</dbReference>
<dbReference type="InterPro" id="IPR024768">
    <property type="entry name" value="Marf1"/>
</dbReference>
<name>A0AAD7KT24_QUISA</name>
<evidence type="ECO:0000313" key="4">
    <source>
        <dbReference type="EMBL" id="KAJ7945292.1"/>
    </source>
</evidence>
<reference evidence="4" key="1">
    <citation type="journal article" date="2023" name="Science">
        <title>Elucidation of the pathway for biosynthesis of saponin adjuvants from the soapbark tree.</title>
        <authorList>
            <person name="Reed J."/>
            <person name="Orme A."/>
            <person name="El-Demerdash A."/>
            <person name="Owen C."/>
            <person name="Martin L.B.B."/>
            <person name="Misra R.C."/>
            <person name="Kikuchi S."/>
            <person name="Rejzek M."/>
            <person name="Martin A.C."/>
            <person name="Harkess A."/>
            <person name="Leebens-Mack J."/>
            <person name="Louveau T."/>
            <person name="Stephenson M.J."/>
            <person name="Osbourn A."/>
        </authorList>
    </citation>
    <scope>NUCLEOTIDE SEQUENCE</scope>
    <source>
        <strain evidence="4">S10</strain>
    </source>
</reference>
<evidence type="ECO:0000259" key="3">
    <source>
        <dbReference type="Pfam" id="PF03501"/>
    </source>
</evidence>
<dbReference type="Pfam" id="PF01936">
    <property type="entry name" value="NYN"/>
    <property type="match status" value="1"/>
</dbReference>
<dbReference type="Gene3D" id="1.10.10.10">
    <property type="entry name" value="Winged helix-like DNA-binding domain superfamily/Winged helix DNA-binding domain"/>
    <property type="match status" value="1"/>
</dbReference>
<feature type="domain" description="NYN" evidence="2">
    <location>
        <begin position="135"/>
        <end position="270"/>
    </location>
</feature>
<comment type="caution">
    <text evidence="4">The sequence shown here is derived from an EMBL/GenBank/DDBJ whole genome shotgun (WGS) entry which is preliminary data.</text>
</comment>
<dbReference type="Gene3D" id="3.40.50.1010">
    <property type="entry name" value="5'-nuclease"/>
    <property type="match status" value="1"/>
</dbReference>
<dbReference type="GO" id="GO:0010468">
    <property type="term" value="P:regulation of gene expression"/>
    <property type="evidence" value="ECO:0007669"/>
    <property type="project" value="InterPro"/>
</dbReference>
<keyword evidence="4" id="KW-0689">Ribosomal protein</keyword>
<dbReference type="PANTHER" id="PTHR14379:SF6">
    <property type="entry name" value="EMB|CAB71880.1"/>
    <property type="match status" value="1"/>
</dbReference>
<evidence type="ECO:0000256" key="1">
    <source>
        <dbReference type="SAM" id="MobiDB-lite"/>
    </source>
</evidence>
<dbReference type="KEGG" id="qsa:O6P43_030375"/>
<dbReference type="Pfam" id="PF03501">
    <property type="entry name" value="S10_plectin"/>
    <property type="match status" value="1"/>
</dbReference>
<organism evidence="4 5">
    <name type="scientific">Quillaja saponaria</name>
    <name type="common">Soap bark tree</name>
    <dbReference type="NCBI Taxonomy" id="32244"/>
    <lineage>
        <taxon>Eukaryota</taxon>
        <taxon>Viridiplantae</taxon>
        <taxon>Streptophyta</taxon>
        <taxon>Embryophyta</taxon>
        <taxon>Tracheophyta</taxon>
        <taxon>Spermatophyta</taxon>
        <taxon>Magnoliopsida</taxon>
        <taxon>eudicotyledons</taxon>
        <taxon>Gunneridae</taxon>
        <taxon>Pentapetalae</taxon>
        <taxon>rosids</taxon>
        <taxon>fabids</taxon>
        <taxon>Fabales</taxon>
        <taxon>Quillajaceae</taxon>
        <taxon>Quillaja</taxon>
    </lineage>
</organism>
<evidence type="ECO:0000259" key="2">
    <source>
        <dbReference type="Pfam" id="PF01936"/>
    </source>
</evidence>